<dbReference type="RefSeq" id="WP_339550028.1">
    <property type="nucleotide sequence ID" value="NZ_JBBHLD010000015.1"/>
</dbReference>
<accession>A0ABU8R928</accession>
<proteinExistence type="predicted"/>
<keyword evidence="2" id="KW-1185">Reference proteome</keyword>
<sequence length="192" mass="22035">MIRSTFTAALHCQYGQVGVVDTPLWAHPFFSADQDGWLCTDYKRGDSVSFRPIEFTFTFIEAANNRLHYKINCTTGVKFLSGRLEQNSNGWLGLYGYAWGDDLANCIFPPSLLARLPALQDTWKMELLGPWDGDLESAENVEFYLRDEKGHRIAQVESRYSRNRPPLRHWFLHAGNKAGDILRFHLHGIKVE</sequence>
<organism evidence="1 2">
    <name type="scientific">Pseudomonas kermanshahensis</name>
    <dbReference type="NCBI Taxonomy" id="2745482"/>
    <lineage>
        <taxon>Bacteria</taxon>
        <taxon>Pseudomonadati</taxon>
        <taxon>Pseudomonadota</taxon>
        <taxon>Gammaproteobacteria</taxon>
        <taxon>Pseudomonadales</taxon>
        <taxon>Pseudomonadaceae</taxon>
        <taxon>Pseudomonas</taxon>
    </lineage>
</organism>
<gene>
    <name evidence="1" type="ORF">V7V80_16970</name>
</gene>
<name>A0ABU8R928_9PSED</name>
<reference evidence="1 2" key="1">
    <citation type="submission" date="2024-02" db="EMBL/GenBank/DDBJ databases">
        <title>Identification of pathogenicity and growth-promoting functions of Pseudomonas putida variants.</title>
        <authorList>
            <person name="Sun J."/>
        </authorList>
    </citation>
    <scope>NUCLEOTIDE SEQUENCE [LARGE SCALE GENOMIC DNA]</scope>
    <source>
        <strain evidence="1 2">A04</strain>
    </source>
</reference>
<evidence type="ECO:0000313" key="2">
    <source>
        <dbReference type="Proteomes" id="UP001377692"/>
    </source>
</evidence>
<comment type="caution">
    <text evidence="1">The sequence shown here is derived from an EMBL/GenBank/DDBJ whole genome shotgun (WGS) entry which is preliminary data.</text>
</comment>
<evidence type="ECO:0000313" key="1">
    <source>
        <dbReference type="EMBL" id="MEJ5906379.1"/>
    </source>
</evidence>
<dbReference type="Proteomes" id="UP001377692">
    <property type="component" value="Unassembled WGS sequence"/>
</dbReference>
<dbReference type="EMBL" id="JBBHLD010000015">
    <property type="protein sequence ID" value="MEJ5906379.1"/>
    <property type="molecule type" value="Genomic_DNA"/>
</dbReference>
<protein>
    <submittedName>
        <fullName evidence="1">Uncharacterized protein</fullName>
    </submittedName>
</protein>